<evidence type="ECO:0000259" key="5">
    <source>
        <dbReference type="Pfam" id="PF22964"/>
    </source>
</evidence>
<name>A0A2Y9DCK7_TRIMA</name>
<organism evidence="6 7">
    <name type="scientific">Trichechus manatus latirostris</name>
    <name type="common">Florida manatee</name>
    <dbReference type="NCBI Taxonomy" id="127582"/>
    <lineage>
        <taxon>Eukaryota</taxon>
        <taxon>Metazoa</taxon>
        <taxon>Chordata</taxon>
        <taxon>Craniata</taxon>
        <taxon>Vertebrata</taxon>
        <taxon>Euteleostomi</taxon>
        <taxon>Mammalia</taxon>
        <taxon>Eutheria</taxon>
        <taxon>Afrotheria</taxon>
        <taxon>Sirenia</taxon>
        <taxon>Trichechidae</taxon>
        <taxon>Trichechus</taxon>
    </lineage>
</organism>
<dbReference type="Gene3D" id="3.80.10.10">
    <property type="entry name" value="Ribonuclease Inhibitor"/>
    <property type="match status" value="1"/>
</dbReference>
<dbReference type="FunFam" id="1.25.10.10:FF:000086">
    <property type="entry name" value="protein zyg-11 homolog B isoform X2"/>
    <property type="match status" value="1"/>
</dbReference>
<dbReference type="Pfam" id="PF22964">
    <property type="entry name" value="ZER1-like_2nd"/>
    <property type="match status" value="1"/>
</dbReference>
<gene>
    <name evidence="7" type="primary">ZYG11A</name>
</gene>
<sequence>MVHFLHPGLSSRTIIPPDAPDALGCCVVQEEASPYSLVNLCLNILIANLEKLCSKRPDGTLCLPEHWSFPQEVADRFLGVMTWEGKLTDRTSSIFQGNQMKLKLANIQKAKLSTAAFIKAFCHHKLIELDATAVQADLTVPDIVSGLCSNNWIRQNLRCLLLDSTSIPGDSRKLFFSQLTGLRILSVFNVCFHNEDLANVSQLPRLESLDISNTLVTNISALLTCKDQLKSLTMHYLKCLTMTKPQVLAVIRELKYLLHLDISDHRQLKSDLAFHLLQQKDILPNVVSLDISGGSCITDGAVELFIQQRPAVQFVGLLATDAGYSDFFTTKQGLRVAGGANMNQISEALSRYRNRSCFVKEALYRLFTETFSIQITMPAILKLVAIGMRNHPLDLPVQFTASACTLNLTRQGLASGMPVRLLSEVTCLLFKALKNFPHYQQLQKNCLLSLTNSRILVDVPFDRFDAAKFVMRWLCKHENPKMQTMAVSITSILALQLSPEQTAQLKEELFMAVKELLAIVKQKTTENLDDVTLLFTLKALWNLTDESPAVCKHFIENEGLTIFIQVLETFSESAIQSKVLGLLNNVAEVKELSSNLVTEDVVKHISSLLHSKELEVSYLAAGIIAHLASNKQHWISCDLQRSALLQDLHATIQNWPSSSCKMTALVTYRSFKAFFPLLGNFSQPEVQLWALWAMYHVCSKNPSKYCKLLVEEGGLQLLCDIQEHSGADPQALQIATSILDDFRMHFMNYQKLPLCQMPFT</sequence>
<dbReference type="AlphaFoldDB" id="A0A2Y9DCK7"/>
<feature type="domain" description="Protein zer-1 homolog-like C-terminal" evidence="5">
    <location>
        <begin position="387"/>
        <end position="741"/>
    </location>
</feature>
<evidence type="ECO:0000256" key="1">
    <source>
        <dbReference type="ARBA" id="ARBA00009420"/>
    </source>
</evidence>
<dbReference type="KEGG" id="tmu:101348243"/>
<evidence type="ECO:0000313" key="7">
    <source>
        <dbReference type="RefSeq" id="XP_004372103.1"/>
    </source>
</evidence>
<dbReference type="GeneID" id="101348243"/>
<dbReference type="Gene3D" id="1.25.10.10">
    <property type="entry name" value="Leucine-rich Repeat Variant"/>
    <property type="match status" value="1"/>
</dbReference>
<protein>
    <submittedName>
        <fullName evidence="7">Protein zyg-11 homolog A</fullName>
    </submittedName>
</protein>
<keyword evidence="2" id="KW-0433">Leucine-rich repeat</keyword>
<dbReference type="InParanoid" id="A0A2Y9DCK7"/>
<reference evidence="7" key="1">
    <citation type="submission" date="2025-08" db="UniProtKB">
        <authorList>
            <consortium name="RefSeq"/>
        </authorList>
    </citation>
    <scope>IDENTIFICATION</scope>
</reference>
<dbReference type="InterPro" id="IPR055142">
    <property type="entry name" value="ZER1-like_C"/>
</dbReference>
<dbReference type="RefSeq" id="XP_004372103.1">
    <property type="nucleotide sequence ID" value="XM_004372046.1"/>
</dbReference>
<dbReference type="InterPro" id="IPR032675">
    <property type="entry name" value="LRR_dom_sf"/>
</dbReference>
<proteinExistence type="inferred from homology"/>
<dbReference type="FunFam" id="3.80.10.10:FF:001025">
    <property type="entry name" value="Protein zyg-11 homolog A"/>
    <property type="match status" value="1"/>
</dbReference>
<dbReference type="GO" id="GO:0031462">
    <property type="term" value="C:Cul2-RING ubiquitin ligase complex"/>
    <property type="evidence" value="ECO:0007669"/>
    <property type="project" value="TreeGrafter"/>
</dbReference>
<keyword evidence="6" id="KW-1185">Reference proteome</keyword>
<dbReference type="SUPFAM" id="SSF52047">
    <property type="entry name" value="RNI-like"/>
    <property type="match status" value="1"/>
</dbReference>
<dbReference type="STRING" id="127582.A0A2Y9DCK7"/>
<keyword evidence="4" id="KW-0833">Ubl conjugation pathway</keyword>
<dbReference type="InterPro" id="IPR011989">
    <property type="entry name" value="ARM-like"/>
</dbReference>
<dbReference type="InterPro" id="IPR051341">
    <property type="entry name" value="Zyg-11_UBL_adapter"/>
</dbReference>
<dbReference type="SUPFAM" id="SSF48371">
    <property type="entry name" value="ARM repeat"/>
    <property type="match status" value="1"/>
</dbReference>
<dbReference type="Proteomes" id="UP000248480">
    <property type="component" value="Unplaced"/>
</dbReference>
<dbReference type="PANTHER" id="PTHR12904:SF20">
    <property type="entry name" value="PROTEIN ZYG-11 HOMOLOG A"/>
    <property type="match status" value="1"/>
</dbReference>
<dbReference type="CTD" id="440590"/>
<dbReference type="InterPro" id="IPR016024">
    <property type="entry name" value="ARM-type_fold"/>
</dbReference>
<accession>A0A2Y9DCK7</accession>
<evidence type="ECO:0000256" key="3">
    <source>
        <dbReference type="ARBA" id="ARBA00022737"/>
    </source>
</evidence>
<evidence type="ECO:0000256" key="2">
    <source>
        <dbReference type="ARBA" id="ARBA00022614"/>
    </source>
</evidence>
<evidence type="ECO:0000256" key="4">
    <source>
        <dbReference type="ARBA" id="ARBA00022786"/>
    </source>
</evidence>
<keyword evidence="3" id="KW-0677">Repeat</keyword>
<comment type="similarity">
    <text evidence="1">Belongs to the zyg-11 family.</text>
</comment>
<evidence type="ECO:0000313" key="6">
    <source>
        <dbReference type="Proteomes" id="UP000248480"/>
    </source>
</evidence>
<dbReference type="OrthoDB" id="120976at2759"/>
<dbReference type="PANTHER" id="PTHR12904">
    <property type="match status" value="1"/>
</dbReference>
<dbReference type="FunCoup" id="A0A2Y9DCK7">
    <property type="interactions" value="76"/>
</dbReference>